<dbReference type="InterPro" id="IPR036105">
    <property type="entry name" value="DiNase_FeMo-co_biosyn_sf"/>
</dbReference>
<dbReference type="EMBL" id="JAGTAR010000012">
    <property type="protein sequence ID" value="MBR8535827.1"/>
    <property type="molecule type" value="Genomic_DNA"/>
</dbReference>
<proteinExistence type="predicted"/>
<dbReference type="PANTHER" id="PTHR42983:SF1">
    <property type="entry name" value="IRON-MOLYBDENUM PROTEIN"/>
    <property type="match status" value="1"/>
</dbReference>
<sequence>MKLAIPTKGNVIDDHFGHCEAYTVVTVDANQKVAKTELLPSPQGCGCKSNIAAILQQKGVSIMLAGNMGNGALNVLNNHGIRVYRGCSGDVMQVVNNYLVNGIEDSGVGCEHHADGHVCSH</sequence>
<dbReference type="Pfam" id="PF02579">
    <property type="entry name" value="Nitro_FeMo-Co"/>
    <property type="match status" value="1"/>
</dbReference>
<dbReference type="AlphaFoldDB" id="A0A941IYI2"/>
<feature type="domain" description="Dinitrogenase iron-molybdenum cofactor biosynthesis" evidence="1">
    <location>
        <begin position="9"/>
        <end position="98"/>
    </location>
</feature>
<reference evidence="2" key="2">
    <citation type="submission" date="2021-04" db="EMBL/GenBank/DDBJ databases">
        <authorList>
            <person name="Zhang T."/>
            <person name="Zhang Y."/>
            <person name="Lu D."/>
            <person name="Zuo D."/>
            <person name="Du Z."/>
        </authorList>
    </citation>
    <scope>NUCLEOTIDE SEQUENCE</scope>
    <source>
        <strain evidence="2">JR1</strain>
    </source>
</reference>
<keyword evidence="3" id="KW-1185">Reference proteome</keyword>
<dbReference type="SUPFAM" id="SSF53146">
    <property type="entry name" value="Nitrogenase accessory factor-like"/>
    <property type="match status" value="1"/>
</dbReference>
<evidence type="ECO:0000259" key="1">
    <source>
        <dbReference type="Pfam" id="PF02579"/>
    </source>
</evidence>
<reference evidence="2" key="1">
    <citation type="journal article" date="2018" name="Int. J. Syst. Evol. Microbiol.">
        <title>Carboxylicivirga sediminis sp. nov., isolated from coastal sediment.</title>
        <authorList>
            <person name="Wang F.Q."/>
            <person name="Ren L.H."/>
            <person name="Zou R.J."/>
            <person name="Sun Y.Z."/>
            <person name="Liu X.J."/>
            <person name="Jiang F."/>
            <person name="Liu L.J."/>
        </authorList>
    </citation>
    <scope>NUCLEOTIDE SEQUENCE</scope>
    <source>
        <strain evidence="2">JR1</strain>
    </source>
</reference>
<accession>A0A941IYI2</accession>
<dbReference type="InterPro" id="IPR033913">
    <property type="entry name" value="MTH1175_dom"/>
</dbReference>
<evidence type="ECO:0000313" key="3">
    <source>
        <dbReference type="Proteomes" id="UP000679220"/>
    </source>
</evidence>
<gene>
    <name evidence="2" type="ORF">KDU71_09695</name>
</gene>
<name>A0A941IYI2_9BACT</name>
<dbReference type="RefSeq" id="WP_212190188.1">
    <property type="nucleotide sequence ID" value="NZ_JAGTAR010000012.1"/>
</dbReference>
<dbReference type="InterPro" id="IPR003731">
    <property type="entry name" value="Di-Nase_FeMo-co_biosynth"/>
</dbReference>
<dbReference type="Gene3D" id="3.30.420.130">
    <property type="entry name" value="Dinitrogenase iron-molybdenum cofactor biosynthesis domain"/>
    <property type="match status" value="1"/>
</dbReference>
<dbReference type="PANTHER" id="PTHR42983">
    <property type="entry name" value="DINITROGENASE IRON-MOLYBDENUM COFACTOR PROTEIN-RELATED"/>
    <property type="match status" value="1"/>
</dbReference>
<organism evidence="2 3">
    <name type="scientific">Carboxylicivirga sediminis</name>
    <dbReference type="NCBI Taxonomy" id="2006564"/>
    <lineage>
        <taxon>Bacteria</taxon>
        <taxon>Pseudomonadati</taxon>
        <taxon>Bacteroidota</taxon>
        <taxon>Bacteroidia</taxon>
        <taxon>Marinilabiliales</taxon>
        <taxon>Marinilabiliaceae</taxon>
        <taxon>Carboxylicivirga</taxon>
    </lineage>
</organism>
<dbReference type="CDD" id="cd00851">
    <property type="entry name" value="MTH1175"/>
    <property type="match status" value="1"/>
</dbReference>
<protein>
    <submittedName>
        <fullName evidence="2">NifB/NifX family molybdenum-iron cluster-binding protein</fullName>
    </submittedName>
</protein>
<comment type="caution">
    <text evidence="2">The sequence shown here is derived from an EMBL/GenBank/DDBJ whole genome shotgun (WGS) entry which is preliminary data.</text>
</comment>
<dbReference type="Proteomes" id="UP000679220">
    <property type="component" value="Unassembled WGS sequence"/>
</dbReference>
<evidence type="ECO:0000313" key="2">
    <source>
        <dbReference type="EMBL" id="MBR8535827.1"/>
    </source>
</evidence>